<evidence type="ECO:0000313" key="1">
    <source>
        <dbReference type="EMBL" id="GAD04900.1"/>
    </source>
</evidence>
<comment type="caution">
    <text evidence="1">The sequence shown here is derived from an EMBL/GenBank/DDBJ whole genome shotgun (WGS) entry which is preliminary data.</text>
</comment>
<organism evidence="1 2">
    <name type="scientific">Porphyromonas crevioricanis JCM 15906</name>
    <dbReference type="NCBI Taxonomy" id="1305617"/>
    <lineage>
        <taxon>Bacteria</taxon>
        <taxon>Pseudomonadati</taxon>
        <taxon>Bacteroidota</taxon>
        <taxon>Bacteroidia</taxon>
        <taxon>Bacteroidales</taxon>
        <taxon>Porphyromonadaceae</taxon>
        <taxon>Porphyromonas</taxon>
    </lineage>
</organism>
<protein>
    <submittedName>
        <fullName evidence="1">Uncharacterized protein</fullName>
    </submittedName>
</protein>
<dbReference type="AlphaFoldDB" id="T1DQQ9"/>
<reference evidence="1 2" key="2">
    <citation type="journal article" date="2013" name="Genome Announc.">
        <title>Draft Genome Sequences of Porphyromonas crevioricanis JCM 15906T and Porphyromonas cansulci JCM 13913T Isolated from a Canine Oral Cavity.</title>
        <authorList>
            <person name="Sakamoto M."/>
            <person name="Tanaka N."/>
            <person name="Shiwa Y."/>
            <person name="Yoshikawa H."/>
            <person name="Ohkuma M."/>
        </authorList>
    </citation>
    <scope>NUCLEOTIDE SEQUENCE [LARGE SCALE GENOMIC DNA]</scope>
    <source>
        <strain evidence="1 2">JCM 15906</strain>
    </source>
</reference>
<dbReference type="EMBL" id="BAOU01000015">
    <property type="protein sequence ID" value="GAD04900.1"/>
    <property type="molecule type" value="Genomic_DNA"/>
</dbReference>
<gene>
    <name evidence="1" type="ORF">PORCRE_597</name>
</gene>
<reference evidence="2" key="1">
    <citation type="journal article" date="2013" name="Genome">
        <title>Draft Genome Sequences of Porphyromonas crevioricanis JCM 15906T and Porphyromonas cansulci JCM 13913T Isolated from a Canine Oral Cavity.</title>
        <authorList>
            <person name="Sakamoto M."/>
            <person name="Tanaka N."/>
            <person name="Shiwa Y."/>
            <person name="Yoshikawa H."/>
            <person name="Ohkuma M."/>
        </authorList>
    </citation>
    <scope>NUCLEOTIDE SEQUENCE [LARGE SCALE GENOMIC DNA]</scope>
    <source>
        <strain evidence="2">JCM 15906</strain>
    </source>
</reference>
<evidence type="ECO:0000313" key="2">
    <source>
        <dbReference type="Proteomes" id="UP000018031"/>
    </source>
</evidence>
<name>T1DQQ9_9PORP</name>
<dbReference type="Proteomes" id="UP000018031">
    <property type="component" value="Unassembled WGS sequence"/>
</dbReference>
<proteinExistence type="predicted"/>
<accession>T1DQQ9</accession>
<sequence length="54" mass="6172">MQLKKILNNTEINKRLYIRIQKKCFKGSVELVQQSLSPHGNGCCVLMEVHQGSE</sequence>